<protein>
    <recommendedName>
        <fullName evidence="3">DUF4330 domain-containing protein</fullName>
    </recommendedName>
</protein>
<evidence type="ECO:0000256" key="1">
    <source>
        <dbReference type="SAM" id="Phobius"/>
    </source>
</evidence>
<evidence type="ECO:0000313" key="2">
    <source>
        <dbReference type="EMBL" id="MPM99788.1"/>
    </source>
</evidence>
<dbReference type="InterPro" id="IPR025480">
    <property type="entry name" value="DUF4330"/>
</dbReference>
<proteinExistence type="predicted"/>
<keyword evidence="1" id="KW-0812">Transmembrane</keyword>
<accession>A0A645EFA0</accession>
<organism evidence="2">
    <name type="scientific">bioreactor metagenome</name>
    <dbReference type="NCBI Taxonomy" id="1076179"/>
    <lineage>
        <taxon>unclassified sequences</taxon>
        <taxon>metagenomes</taxon>
        <taxon>ecological metagenomes</taxon>
    </lineage>
</organism>
<dbReference type="AlphaFoldDB" id="A0A645EFA0"/>
<keyword evidence="1" id="KW-0472">Membrane</keyword>
<reference evidence="2" key="1">
    <citation type="submission" date="2019-08" db="EMBL/GenBank/DDBJ databases">
        <authorList>
            <person name="Kucharzyk K."/>
            <person name="Murdoch R.W."/>
            <person name="Higgins S."/>
            <person name="Loffler F."/>
        </authorList>
    </citation>
    <scope>NUCLEOTIDE SEQUENCE</scope>
</reference>
<name>A0A645EFA0_9ZZZZ</name>
<gene>
    <name evidence="2" type="ORF">SDC9_146982</name>
</gene>
<keyword evidence="1" id="KW-1133">Transmembrane helix</keyword>
<evidence type="ECO:0008006" key="3">
    <source>
        <dbReference type="Google" id="ProtNLM"/>
    </source>
</evidence>
<feature type="transmembrane region" description="Helical" evidence="1">
    <location>
        <begin position="12"/>
        <end position="31"/>
    </location>
</feature>
<dbReference type="Pfam" id="PF14221">
    <property type="entry name" value="DUF4330"/>
    <property type="match status" value="1"/>
</dbReference>
<dbReference type="EMBL" id="VSSQ01045862">
    <property type="protein sequence ID" value="MPM99788.1"/>
    <property type="molecule type" value="Genomic_DNA"/>
</dbReference>
<comment type="caution">
    <text evidence="2">The sequence shown here is derived from an EMBL/GenBank/DDBJ whole genome shotgun (WGS) entry which is preliminary data.</text>
</comment>
<sequence>MDENKKKFRINFFDIIIIVIVTCVGIGLYVFTHRDTTLDTKQLTYKIELDGVVKGLANYVHEGDELYENTKNYSMGKVVSVETVPYSTITPDYENNVFKDSVDPTCESVIITLNANVTETDSAYSVDGQFIVRAGTEIFVKGPGYAGEGYVIEIER</sequence>